<comment type="caution">
    <text evidence="4">The sequence shown here is derived from an EMBL/GenBank/DDBJ whole genome shotgun (WGS) entry which is preliminary data.</text>
</comment>
<dbReference type="Proteomes" id="UP001596012">
    <property type="component" value="Unassembled WGS sequence"/>
</dbReference>
<evidence type="ECO:0000313" key="4">
    <source>
        <dbReference type="EMBL" id="MFC4467425.1"/>
    </source>
</evidence>
<feature type="domain" description="ApeI dehydratase-like" evidence="3">
    <location>
        <begin position="24"/>
        <end position="110"/>
    </location>
</feature>
<evidence type="ECO:0000313" key="5">
    <source>
        <dbReference type="Proteomes" id="UP001596012"/>
    </source>
</evidence>
<dbReference type="InterPro" id="IPR054545">
    <property type="entry name" value="ApeI-like"/>
</dbReference>
<sequence length="309" mass="33795">MSGHERCRSVRTPYTVVRADGAARTCAVELPLDPAEPVFNGHYRGFPIFAGVFLVETAHLAALGRPPAGAPRLRLTGLESSRFLHPAYPGDTLTFSLRWTQEAAGWVCRVTATTERDAVARIRLRYEDAGAVSPLALPEFSGPLELPTGLGPLSLPELMARIPHRDEMLLIDRVLSFTPGEQVTAEKAVTYGEPWYRHLDAEVKDPAAYAYPIGPLMESFNQAAAVLATADKANTDVLAEEVLMLGSYTRLAFGPPVFPGDTLEHSVRLARTIDDIQIFEGTTRVRGELVLTVNQAVLARRPADRLRQA</sequence>
<proteinExistence type="inferred from homology"/>
<dbReference type="PANTHER" id="PTHR30272">
    <property type="entry name" value="3-HYDROXYACYL-[ACYL-CARRIER-PROTEIN] DEHYDRATASE"/>
    <property type="match status" value="1"/>
</dbReference>
<reference evidence="5" key="1">
    <citation type="journal article" date="2019" name="Int. J. Syst. Evol. Microbiol.">
        <title>The Global Catalogue of Microorganisms (GCM) 10K type strain sequencing project: providing services to taxonomists for standard genome sequencing and annotation.</title>
        <authorList>
            <consortium name="The Broad Institute Genomics Platform"/>
            <consortium name="The Broad Institute Genome Sequencing Center for Infectious Disease"/>
            <person name="Wu L."/>
            <person name="Ma J."/>
        </authorList>
    </citation>
    <scope>NUCLEOTIDE SEQUENCE [LARGE SCALE GENOMIC DNA]</scope>
    <source>
        <strain evidence="5">DT43</strain>
    </source>
</reference>
<dbReference type="PANTHER" id="PTHR30272:SF1">
    <property type="entry name" value="3-HYDROXYACYL-[ACYL-CARRIER-PROTEIN] DEHYDRATASE"/>
    <property type="match status" value="1"/>
</dbReference>
<accession>A0ABV8YTE1</accession>
<dbReference type="InterPro" id="IPR013114">
    <property type="entry name" value="FabA_FabZ"/>
</dbReference>
<dbReference type="EC" id="4.2.1.-" evidence="4"/>
<protein>
    <submittedName>
        <fullName evidence="4">3-hydroxyacyl-ACP dehydratase FabZ family protein</fullName>
        <ecNumber evidence="4">4.2.1.-</ecNumber>
    </submittedName>
</protein>
<evidence type="ECO:0000259" key="3">
    <source>
        <dbReference type="Pfam" id="PF22818"/>
    </source>
</evidence>
<dbReference type="Gene3D" id="3.10.129.10">
    <property type="entry name" value="Hotdog Thioesterase"/>
    <property type="match status" value="2"/>
</dbReference>
<comment type="similarity">
    <text evidence="1">Belongs to the thioester dehydratase family. FabZ subfamily.</text>
</comment>
<dbReference type="SUPFAM" id="SSF54637">
    <property type="entry name" value="Thioesterase/thiol ester dehydrase-isomerase"/>
    <property type="match status" value="2"/>
</dbReference>
<dbReference type="GO" id="GO:0016829">
    <property type="term" value="F:lyase activity"/>
    <property type="evidence" value="ECO:0007669"/>
    <property type="project" value="UniProtKB-KW"/>
</dbReference>
<dbReference type="InterPro" id="IPR029069">
    <property type="entry name" value="HotDog_dom_sf"/>
</dbReference>
<dbReference type="Pfam" id="PF07977">
    <property type="entry name" value="FabA"/>
    <property type="match status" value="1"/>
</dbReference>
<keyword evidence="2 4" id="KW-0456">Lyase</keyword>
<gene>
    <name evidence="4" type="ORF">ACFPH6_23335</name>
</gene>
<keyword evidence="5" id="KW-1185">Reference proteome</keyword>
<organism evidence="4 5">
    <name type="scientific">Streptomyces xiangluensis</name>
    <dbReference type="NCBI Taxonomy" id="2665720"/>
    <lineage>
        <taxon>Bacteria</taxon>
        <taxon>Bacillati</taxon>
        <taxon>Actinomycetota</taxon>
        <taxon>Actinomycetes</taxon>
        <taxon>Kitasatosporales</taxon>
        <taxon>Streptomycetaceae</taxon>
        <taxon>Streptomyces</taxon>
    </lineage>
</organism>
<dbReference type="Pfam" id="PF22818">
    <property type="entry name" value="ApeI-like"/>
    <property type="match status" value="1"/>
</dbReference>
<dbReference type="RefSeq" id="WP_386344743.1">
    <property type="nucleotide sequence ID" value="NZ_JBHSFG010000039.1"/>
</dbReference>
<evidence type="ECO:0000256" key="1">
    <source>
        <dbReference type="ARBA" id="ARBA00009174"/>
    </source>
</evidence>
<evidence type="ECO:0000256" key="2">
    <source>
        <dbReference type="ARBA" id="ARBA00023239"/>
    </source>
</evidence>
<name>A0ABV8YTE1_9ACTN</name>
<dbReference type="EMBL" id="JBHSFG010000039">
    <property type="protein sequence ID" value="MFC4467425.1"/>
    <property type="molecule type" value="Genomic_DNA"/>
</dbReference>